<dbReference type="AlphaFoldDB" id="A0A9X9INF6"/>
<dbReference type="CDD" id="cd13120">
    <property type="entry name" value="BF2867_like_N"/>
    <property type="match status" value="1"/>
</dbReference>
<evidence type="ECO:0000313" key="3">
    <source>
        <dbReference type="Proteomes" id="UP001058403"/>
    </source>
</evidence>
<feature type="signal peptide" evidence="1">
    <location>
        <begin position="1"/>
        <end position="19"/>
    </location>
</feature>
<gene>
    <name evidence="2" type="ORF">NXW39_00110</name>
</gene>
<evidence type="ECO:0000256" key="1">
    <source>
        <dbReference type="SAM" id="SignalP"/>
    </source>
</evidence>
<proteinExistence type="predicted"/>
<name>A0A9X9INF6_BACFG</name>
<dbReference type="EMBL" id="CP103070">
    <property type="protein sequence ID" value="UVO90044.1"/>
    <property type="molecule type" value="Genomic_DNA"/>
</dbReference>
<feature type="chain" id="PRO_5040744812" evidence="1">
    <location>
        <begin position="20"/>
        <end position="196"/>
    </location>
</feature>
<evidence type="ECO:0000313" key="2">
    <source>
        <dbReference type="EMBL" id="UVO90044.1"/>
    </source>
</evidence>
<dbReference type="RefSeq" id="WP_005817505.1">
    <property type="nucleotide sequence ID" value="NZ_CAXSVT010000002.1"/>
</dbReference>
<protein>
    <submittedName>
        <fullName evidence="2">Fimbrillin family protein</fullName>
    </submittedName>
</protein>
<dbReference type="PROSITE" id="PS51257">
    <property type="entry name" value="PROKAR_LIPOPROTEIN"/>
    <property type="match status" value="1"/>
</dbReference>
<sequence>MKIERLFIYCLLAGTSLLASCSSEDMTDNPVETLSEGMYPLTFTAMQGEVVATPQTRVSESPDGVSSQWTEDDQIKVQIGKGMAGTYALNVDGTIKNTIESAYWQSNEKNQDITAWYSASSNPNLKDQSSVLPYVLKATTKTDFNTTPSLLFAHKLAKFRFKLKGSAITEGATLTVRVNGIAKTTYTNGDILRLPE</sequence>
<accession>A0A9X9INF6</accession>
<keyword evidence="1" id="KW-0732">Signal</keyword>
<reference evidence="2" key="1">
    <citation type="submission" date="2022-08" db="EMBL/GenBank/DDBJ databases">
        <title>Genome Sequencing of Bacteroides fragilis Group Isolates with Nanopore Technology.</title>
        <authorList>
            <person name="Tisza M.J."/>
            <person name="Smith D."/>
            <person name="Dekker J.P."/>
        </authorList>
    </citation>
    <scope>NUCLEOTIDE SEQUENCE</scope>
    <source>
        <strain evidence="2">BFG-49</strain>
    </source>
</reference>
<dbReference type="Proteomes" id="UP001058403">
    <property type="component" value="Chromosome"/>
</dbReference>
<organism evidence="2 3">
    <name type="scientific">Bacteroides fragilis</name>
    <dbReference type="NCBI Taxonomy" id="817"/>
    <lineage>
        <taxon>Bacteria</taxon>
        <taxon>Pseudomonadati</taxon>
        <taxon>Bacteroidota</taxon>
        <taxon>Bacteroidia</taxon>
        <taxon>Bacteroidales</taxon>
        <taxon>Bacteroidaceae</taxon>
        <taxon>Bacteroides</taxon>
    </lineage>
</organism>